<sequence length="245" mass="26746">MIEARNLQKRFGKKVTAVEDVSFTAEDGVITGLLGPNGAGKTTTMRMLYTLVRPDRGTALVDGVDVVQRPEEARRALGVLPDARGLYPRLTAREHARYYGELHGLSGAALDQRVDELLDLLDMRDIADRRTEGFSQGQRVKVAMARALVHGPRNVLLDEPTNGLDVMSTRAVRTLLRRLKDEGRCVVFSSHVMQEVAALCDRIVVVAHGRVVADGTPDALRASTGKDSLEEAFVATIGTDQGLMQ</sequence>
<evidence type="ECO:0000256" key="2">
    <source>
        <dbReference type="ARBA" id="ARBA00022448"/>
    </source>
</evidence>
<dbReference type="AlphaFoldDB" id="F8C7H2"/>
<dbReference type="KEGG" id="mfu:LILAB_12325"/>
<dbReference type="Pfam" id="PF00005">
    <property type="entry name" value="ABC_tran"/>
    <property type="match status" value="1"/>
</dbReference>
<keyword evidence="3" id="KW-0536">Nodulation</keyword>
<dbReference type="InterPro" id="IPR003439">
    <property type="entry name" value="ABC_transporter-like_ATP-bd"/>
</dbReference>
<dbReference type="InterPro" id="IPR017871">
    <property type="entry name" value="ABC_transporter-like_CS"/>
</dbReference>
<dbReference type="GO" id="GO:0005524">
    <property type="term" value="F:ATP binding"/>
    <property type="evidence" value="ECO:0007669"/>
    <property type="project" value="UniProtKB-KW"/>
</dbReference>
<evidence type="ECO:0000259" key="6">
    <source>
        <dbReference type="PROSITE" id="PS50893"/>
    </source>
</evidence>
<dbReference type="PROSITE" id="PS50893">
    <property type="entry name" value="ABC_TRANSPORTER_2"/>
    <property type="match status" value="1"/>
</dbReference>
<evidence type="ECO:0000256" key="1">
    <source>
        <dbReference type="ARBA" id="ARBA00005417"/>
    </source>
</evidence>
<gene>
    <name evidence="7" type="ordered locus">LILAB_12325</name>
</gene>
<dbReference type="Gene3D" id="3.40.50.300">
    <property type="entry name" value="P-loop containing nucleotide triphosphate hydrolases"/>
    <property type="match status" value="1"/>
</dbReference>
<evidence type="ECO:0000313" key="8">
    <source>
        <dbReference type="Proteomes" id="UP000000488"/>
    </source>
</evidence>
<dbReference type="InterPro" id="IPR003593">
    <property type="entry name" value="AAA+_ATPase"/>
</dbReference>
<evidence type="ECO:0000256" key="5">
    <source>
        <dbReference type="ARBA" id="ARBA00022840"/>
    </source>
</evidence>
<keyword evidence="5 7" id="KW-0067">ATP-binding</keyword>
<accession>F8C7H2</accession>
<keyword evidence="4" id="KW-0547">Nucleotide-binding</keyword>
<evidence type="ECO:0000256" key="4">
    <source>
        <dbReference type="ARBA" id="ARBA00022741"/>
    </source>
</evidence>
<dbReference type="EMBL" id="CP002830">
    <property type="protein sequence ID" value="AEI64372.1"/>
    <property type="molecule type" value="Genomic_DNA"/>
</dbReference>
<dbReference type="GO" id="GO:0016887">
    <property type="term" value="F:ATP hydrolysis activity"/>
    <property type="evidence" value="ECO:0007669"/>
    <property type="project" value="InterPro"/>
</dbReference>
<dbReference type="InterPro" id="IPR050763">
    <property type="entry name" value="ABC_transporter_ATP-binding"/>
</dbReference>
<reference evidence="7 8" key="1">
    <citation type="journal article" date="2011" name="J. Bacteriol.">
        <title>Genome sequence of the halotolerant marine bacterium Myxococcus fulvus HW-1.</title>
        <authorList>
            <person name="Li Z.F."/>
            <person name="Li X."/>
            <person name="Liu H."/>
            <person name="Liu X."/>
            <person name="Han K."/>
            <person name="Wu Z.H."/>
            <person name="Hu W."/>
            <person name="Li F.F."/>
            <person name="Li Y.Z."/>
        </authorList>
    </citation>
    <scope>NUCLEOTIDE SEQUENCE [LARGE SCALE GENOMIC DNA]</scope>
    <source>
        <strain evidence="8">ATCC BAA-855 / HW-1</strain>
    </source>
</reference>
<comment type="similarity">
    <text evidence="1">Belongs to the ABC transporter superfamily.</text>
</comment>
<evidence type="ECO:0000313" key="7">
    <source>
        <dbReference type="EMBL" id="AEI64372.1"/>
    </source>
</evidence>
<dbReference type="STRING" id="483219.LILAB_12325"/>
<feature type="domain" description="ABC transporter" evidence="6">
    <location>
        <begin position="2"/>
        <end position="233"/>
    </location>
</feature>
<dbReference type="Proteomes" id="UP000000488">
    <property type="component" value="Chromosome"/>
</dbReference>
<organism evidence="7 8">
    <name type="scientific">Myxococcus fulvus (strain ATCC BAA-855 / HW-1)</name>
    <dbReference type="NCBI Taxonomy" id="483219"/>
    <lineage>
        <taxon>Bacteria</taxon>
        <taxon>Pseudomonadati</taxon>
        <taxon>Myxococcota</taxon>
        <taxon>Myxococcia</taxon>
        <taxon>Myxococcales</taxon>
        <taxon>Cystobacterineae</taxon>
        <taxon>Myxococcaceae</taxon>
        <taxon>Myxococcus</taxon>
    </lineage>
</organism>
<dbReference type="InterPro" id="IPR027417">
    <property type="entry name" value="P-loop_NTPase"/>
</dbReference>
<dbReference type="PANTHER" id="PTHR42711">
    <property type="entry name" value="ABC TRANSPORTER ATP-BINDING PROTEIN"/>
    <property type="match status" value="1"/>
</dbReference>
<evidence type="ECO:0000256" key="3">
    <source>
        <dbReference type="ARBA" id="ARBA00022458"/>
    </source>
</evidence>
<protein>
    <submittedName>
        <fullName evidence="7">Sodium ABC transporter ATP-binding protein NatA</fullName>
    </submittedName>
</protein>
<name>F8C7H2_MYXFH</name>
<dbReference type="CDD" id="cd03266">
    <property type="entry name" value="ABC_NatA_sodium_exporter"/>
    <property type="match status" value="1"/>
</dbReference>
<keyword evidence="2" id="KW-0813">Transport</keyword>
<dbReference type="SMART" id="SM00382">
    <property type="entry name" value="AAA"/>
    <property type="match status" value="1"/>
</dbReference>
<dbReference type="PANTHER" id="PTHR42711:SF5">
    <property type="entry name" value="ABC TRANSPORTER ATP-BINDING PROTEIN NATA"/>
    <property type="match status" value="1"/>
</dbReference>
<dbReference type="HOGENOM" id="CLU_000604_1_2_7"/>
<proteinExistence type="inferred from homology"/>
<dbReference type="SUPFAM" id="SSF52540">
    <property type="entry name" value="P-loop containing nucleoside triphosphate hydrolases"/>
    <property type="match status" value="1"/>
</dbReference>
<dbReference type="PROSITE" id="PS00211">
    <property type="entry name" value="ABC_TRANSPORTER_1"/>
    <property type="match status" value="1"/>
</dbReference>
<dbReference type="eggNOG" id="COG4555">
    <property type="taxonomic scope" value="Bacteria"/>
</dbReference>